<accession>A0A6G0U0I1</accession>
<dbReference type="CDD" id="cd18809">
    <property type="entry name" value="SF1_C_RecD"/>
    <property type="match status" value="1"/>
</dbReference>
<keyword evidence="1" id="KW-0347">Helicase</keyword>
<evidence type="ECO:0000256" key="1">
    <source>
        <dbReference type="RuleBase" id="RU363044"/>
    </source>
</evidence>
<dbReference type="EC" id="5.6.2.3" evidence="1"/>
<evidence type="ECO:0000313" key="4">
    <source>
        <dbReference type="Proteomes" id="UP000475862"/>
    </source>
</evidence>
<reference evidence="3 4" key="1">
    <citation type="submission" date="2019-08" db="EMBL/GenBank/DDBJ databases">
        <title>The genome of the soybean aphid Biotype 1, its phylome, world population structure and adaptation to the North American continent.</title>
        <authorList>
            <person name="Giordano R."/>
            <person name="Donthu R.K."/>
            <person name="Hernandez A.G."/>
            <person name="Wright C.L."/>
            <person name="Zimin A.V."/>
        </authorList>
    </citation>
    <scope>NUCLEOTIDE SEQUENCE [LARGE SCALE GENOMIC DNA]</scope>
    <source>
        <tissue evidence="3">Whole aphids</tissue>
    </source>
</reference>
<dbReference type="Gene3D" id="3.40.50.300">
    <property type="entry name" value="P-loop containing nucleotide triphosphate hydrolases"/>
    <property type="match status" value="1"/>
</dbReference>
<keyword evidence="1" id="KW-0227">DNA damage</keyword>
<dbReference type="AlphaFoldDB" id="A0A6G0U0I1"/>
<dbReference type="EMBL" id="VYZN01000010">
    <property type="protein sequence ID" value="KAE9542443.1"/>
    <property type="molecule type" value="Genomic_DNA"/>
</dbReference>
<dbReference type="GO" id="GO:0000723">
    <property type="term" value="P:telomere maintenance"/>
    <property type="evidence" value="ECO:0007669"/>
    <property type="project" value="InterPro"/>
</dbReference>
<feature type="domain" description="DNA helicase Pif1-like DEAD-box helicase" evidence="2">
    <location>
        <begin position="25"/>
        <end position="228"/>
    </location>
</feature>
<name>A0A6G0U0I1_APHGL</name>
<gene>
    <name evidence="3" type="ORF">AGLY_003304</name>
</gene>
<dbReference type="Pfam" id="PF05970">
    <property type="entry name" value="PIF1"/>
    <property type="match status" value="1"/>
</dbReference>
<comment type="caution">
    <text evidence="3">The sequence shown here is derived from an EMBL/GenBank/DDBJ whole genome shotgun (WGS) entry which is preliminary data.</text>
</comment>
<dbReference type="PANTHER" id="PTHR47642">
    <property type="entry name" value="ATP-DEPENDENT DNA HELICASE"/>
    <property type="match status" value="1"/>
</dbReference>
<sequence>MDDFQGNKKQEVEDNFDWQKGVESMNEDQRRVFDSVFQLVKDGNKICRKFVTGEAGTGKSYAIKCLVHAIRQELKKDVAILAPTGIAAFNVGLLAMHRLLQLPVEHKRGTPKCSPLSDTALDAIRKALKNIVLVIVDEISMVSNVNFLYMHLRLVEIFNTFDDEDGWFGKIFNKNLLQLPPVSDGPVFVPVPTETLNKCVQSVAPVDLWSLLDYDELRINMRQKDDDTYKTILANLRVCTVSDADTNILKTRVINLNFHNPGERLYKLCDYVKALSDTVCIMPTNDICDTLNEAMLARNNEPEITLHANDKIDAKNPQQRQYAKIKLEKKEDSSVMAGLPKKITIKKNEKVMIRHNIDTSLGLVNGTLCVVDSITRSVTSEVEKVNVRLLSREIHRIERIRVTFEISTGVYVNKEQFPLILSYAITVHKSQGISLKTVVIDAGVHNFAKGQIYVALSIVTSLNGLHLINYDTFKVVADTLAILQYNFLRQKFRPDLVGYCLLTTGCHDHNHVEQVWAIPKEVLEVQQNNDPANNISNLRGFPEDGYNSFAVVTFLLLLSNPTLRNQIKKLPPDHIMHVMINNYWANKLQDLQICFSLDTSIRLQQIIT</sequence>
<dbReference type="PANTHER" id="PTHR47642:SF6">
    <property type="entry name" value="ATP-DEPENDENT DNA HELICASE"/>
    <property type="match status" value="1"/>
</dbReference>
<dbReference type="GO" id="GO:0016787">
    <property type="term" value="F:hydrolase activity"/>
    <property type="evidence" value="ECO:0007669"/>
    <property type="project" value="UniProtKB-KW"/>
</dbReference>
<keyword evidence="1" id="KW-0233">DNA recombination</keyword>
<dbReference type="GO" id="GO:0006281">
    <property type="term" value="P:DNA repair"/>
    <property type="evidence" value="ECO:0007669"/>
    <property type="project" value="UniProtKB-KW"/>
</dbReference>
<evidence type="ECO:0000313" key="3">
    <source>
        <dbReference type="EMBL" id="KAE9542443.1"/>
    </source>
</evidence>
<dbReference type="GO" id="GO:0006310">
    <property type="term" value="P:DNA recombination"/>
    <property type="evidence" value="ECO:0007669"/>
    <property type="project" value="UniProtKB-KW"/>
</dbReference>
<dbReference type="OrthoDB" id="5804956at2759"/>
<dbReference type="InterPro" id="IPR027417">
    <property type="entry name" value="P-loop_NTPase"/>
</dbReference>
<dbReference type="InterPro" id="IPR010285">
    <property type="entry name" value="DNA_helicase_pif1-like_DEAD"/>
</dbReference>
<dbReference type="GO" id="GO:0043139">
    <property type="term" value="F:5'-3' DNA helicase activity"/>
    <property type="evidence" value="ECO:0007669"/>
    <property type="project" value="UniProtKB-EC"/>
</dbReference>
<keyword evidence="1" id="KW-0234">DNA repair</keyword>
<keyword evidence="1" id="KW-0547">Nucleotide-binding</keyword>
<comment type="cofactor">
    <cofactor evidence="1">
        <name>Mg(2+)</name>
        <dbReference type="ChEBI" id="CHEBI:18420"/>
    </cofactor>
</comment>
<proteinExistence type="inferred from homology"/>
<comment type="similarity">
    <text evidence="1">Belongs to the helicase family.</text>
</comment>
<evidence type="ECO:0000259" key="2">
    <source>
        <dbReference type="Pfam" id="PF05970"/>
    </source>
</evidence>
<dbReference type="InterPro" id="IPR051055">
    <property type="entry name" value="PIF1_helicase"/>
</dbReference>
<dbReference type="SUPFAM" id="SSF52540">
    <property type="entry name" value="P-loop containing nucleoside triphosphate hydrolases"/>
    <property type="match status" value="2"/>
</dbReference>
<organism evidence="3 4">
    <name type="scientific">Aphis glycines</name>
    <name type="common">Soybean aphid</name>
    <dbReference type="NCBI Taxonomy" id="307491"/>
    <lineage>
        <taxon>Eukaryota</taxon>
        <taxon>Metazoa</taxon>
        <taxon>Ecdysozoa</taxon>
        <taxon>Arthropoda</taxon>
        <taxon>Hexapoda</taxon>
        <taxon>Insecta</taxon>
        <taxon>Pterygota</taxon>
        <taxon>Neoptera</taxon>
        <taxon>Paraneoptera</taxon>
        <taxon>Hemiptera</taxon>
        <taxon>Sternorrhyncha</taxon>
        <taxon>Aphidomorpha</taxon>
        <taxon>Aphidoidea</taxon>
        <taxon>Aphididae</taxon>
        <taxon>Aphidini</taxon>
        <taxon>Aphis</taxon>
        <taxon>Aphis</taxon>
    </lineage>
</organism>
<protein>
    <recommendedName>
        <fullName evidence="1">ATP-dependent DNA helicase</fullName>
        <ecNumber evidence="1">5.6.2.3</ecNumber>
    </recommendedName>
</protein>
<dbReference type="GO" id="GO:0005524">
    <property type="term" value="F:ATP binding"/>
    <property type="evidence" value="ECO:0007669"/>
    <property type="project" value="UniProtKB-KW"/>
</dbReference>
<dbReference type="Proteomes" id="UP000475862">
    <property type="component" value="Unassembled WGS sequence"/>
</dbReference>
<comment type="catalytic activity">
    <reaction evidence="1">
        <text>ATP + H2O = ADP + phosphate + H(+)</text>
        <dbReference type="Rhea" id="RHEA:13065"/>
        <dbReference type="ChEBI" id="CHEBI:15377"/>
        <dbReference type="ChEBI" id="CHEBI:15378"/>
        <dbReference type="ChEBI" id="CHEBI:30616"/>
        <dbReference type="ChEBI" id="CHEBI:43474"/>
        <dbReference type="ChEBI" id="CHEBI:456216"/>
        <dbReference type="EC" id="5.6.2.3"/>
    </reaction>
</comment>
<keyword evidence="1" id="KW-0067">ATP-binding</keyword>
<keyword evidence="4" id="KW-1185">Reference proteome</keyword>
<keyword evidence="1" id="KW-0378">Hydrolase</keyword>